<dbReference type="Gene3D" id="3.50.50.60">
    <property type="entry name" value="FAD/NAD(P)-binding domain"/>
    <property type="match status" value="2"/>
</dbReference>
<protein>
    <submittedName>
        <fullName evidence="8">CoA-disulfide reductase</fullName>
    </submittedName>
</protein>
<dbReference type="PROSITE" id="PS50206">
    <property type="entry name" value="RHODANESE_3"/>
    <property type="match status" value="1"/>
</dbReference>
<dbReference type="Pfam" id="PF00581">
    <property type="entry name" value="Rhodanese"/>
    <property type="match status" value="1"/>
</dbReference>
<dbReference type="PANTHER" id="PTHR43429:SF1">
    <property type="entry name" value="NAD(P)H SULFUR OXIDOREDUCTASE (COA-DEPENDENT)"/>
    <property type="match status" value="1"/>
</dbReference>
<name>A0A3E2VYQ5_CLOIN</name>
<dbReference type="OrthoDB" id="9802028at2"/>
<dbReference type="PANTHER" id="PTHR43429">
    <property type="entry name" value="PYRIDINE NUCLEOTIDE-DISULFIDE OXIDOREDUCTASE DOMAIN-CONTAINING"/>
    <property type="match status" value="1"/>
</dbReference>
<evidence type="ECO:0000256" key="2">
    <source>
        <dbReference type="ARBA" id="ARBA00009130"/>
    </source>
</evidence>
<evidence type="ECO:0000313" key="9">
    <source>
        <dbReference type="Proteomes" id="UP000260025"/>
    </source>
</evidence>
<evidence type="ECO:0000313" key="8">
    <source>
        <dbReference type="EMBL" id="RGC16249.1"/>
    </source>
</evidence>
<dbReference type="InterPro" id="IPR004099">
    <property type="entry name" value="Pyr_nucl-diS_OxRdtase_dimer"/>
</dbReference>
<organism evidence="8 9">
    <name type="scientific">Clostridium innocuum</name>
    <dbReference type="NCBI Taxonomy" id="1522"/>
    <lineage>
        <taxon>Bacteria</taxon>
        <taxon>Bacillati</taxon>
        <taxon>Bacillota</taxon>
        <taxon>Clostridia</taxon>
        <taxon>Eubacteriales</taxon>
        <taxon>Clostridiaceae</taxon>
        <taxon>Clostridium</taxon>
    </lineage>
</organism>
<keyword evidence="6" id="KW-0676">Redox-active center</keyword>
<evidence type="ECO:0000256" key="6">
    <source>
        <dbReference type="ARBA" id="ARBA00023284"/>
    </source>
</evidence>
<dbReference type="SUPFAM" id="SSF51905">
    <property type="entry name" value="FAD/NAD(P)-binding domain"/>
    <property type="match status" value="1"/>
</dbReference>
<proteinExistence type="inferred from homology"/>
<dbReference type="SUPFAM" id="SSF55424">
    <property type="entry name" value="FAD/NAD-linked reductases, dimerisation (C-terminal) domain"/>
    <property type="match status" value="1"/>
</dbReference>
<keyword evidence="3" id="KW-0285">Flavoprotein</keyword>
<dbReference type="EMBL" id="QVEV01000009">
    <property type="protein sequence ID" value="RGC16249.1"/>
    <property type="molecule type" value="Genomic_DNA"/>
</dbReference>
<evidence type="ECO:0000256" key="3">
    <source>
        <dbReference type="ARBA" id="ARBA00022630"/>
    </source>
</evidence>
<comment type="cofactor">
    <cofactor evidence="1">
        <name>FAD</name>
        <dbReference type="ChEBI" id="CHEBI:57692"/>
    </cofactor>
</comment>
<comment type="caution">
    <text evidence="8">The sequence shown here is derived from an EMBL/GenBank/DDBJ whole genome shotgun (WGS) entry which is preliminary data.</text>
</comment>
<evidence type="ECO:0000259" key="7">
    <source>
        <dbReference type="PROSITE" id="PS50206"/>
    </source>
</evidence>
<dbReference type="AlphaFoldDB" id="A0A3E2VYQ5"/>
<gene>
    <name evidence="8" type="ORF">DXA38_07945</name>
</gene>
<dbReference type="InterPro" id="IPR016156">
    <property type="entry name" value="FAD/NAD-linked_Rdtase_dimer_sf"/>
</dbReference>
<evidence type="ECO:0000256" key="5">
    <source>
        <dbReference type="ARBA" id="ARBA00023002"/>
    </source>
</evidence>
<dbReference type="InterPro" id="IPR036188">
    <property type="entry name" value="FAD/NAD-bd_sf"/>
</dbReference>
<keyword evidence="5" id="KW-0560">Oxidoreductase</keyword>
<accession>A0A3E2VYQ5</accession>
<sequence>MKIVIVGGVAGGASAAARLRRLDEHAQIILLEKGPHISYANCGLPYYIGDVIQAAEKLTLQTPESFYKRLRIDVRINSEAVRILRDTKQIEIKQKDGSCYWESYDKLILSPGAKPIRPKLPGIDSPRIFTLRNIPDTFAIKDYLQMHTPKRILIVGGGYIGVELAENFVHAGCQVTIADMAEHVIAQLDTDMAAEVHQYLKDHGIRLCLHTAAQGFFDHEDGIDVQFTKHKECYDMVILAVGVAPDSALARECGLSVNARGAILVNEQMQTNDEDIYAIGDAIAIQHYVSRKEDYIALAGPANRQGRLVADHICGKPIAYNGTMGSSILKLFDMSIAMTGLNEAAAQAANIPYEKVFAYAPHHAAYYPDAKNLCIKLLFQPDTKEVLGAQIVGFEGVDKRIDVLATAIHGHMQIADLAQLELSYAPPFSSAKDPVNIAGFLAENIQAGLVKQLHVQDFARLDAHAQIIDVRTEDEYAAGHLDKSRHIPIDELRERLHELDKGQEVYLVCQSGLRSYLAARMLTQHGFSATHLAGGYRLYAVMMKEQPVDSSLHGICGAKLS</sequence>
<dbReference type="Gene3D" id="3.40.250.10">
    <property type="entry name" value="Rhodanese-like domain"/>
    <property type="match status" value="1"/>
</dbReference>
<dbReference type="SUPFAM" id="SSF52821">
    <property type="entry name" value="Rhodanese/Cell cycle control phosphatase"/>
    <property type="match status" value="1"/>
</dbReference>
<dbReference type="InterPro" id="IPR023753">
    <property type="entry name" value="FAD/NAD-binding_dom"/>
</dbReference>
<keyword evidence="4" id="KW-0274">FAD</keyword>
<dbReference type="PRINTS" id="PR00368">
    <property type="entry name" value="FADPNR"/>
</dbReference>
<comment type="similarity">
    <text evidence="2">Belongs to the class-III pyridine nucleotide-disulfide oxidoreductase family.</text>
</comment>
<reference evidence="8 9" key="1">
    <citation type="submission" date="2018-08" db="EMBL/GenBank/DDBJ databases">
        <title>A genome reference for cultivated species of the human gut microbiota.</title>
        <authorList>
            <person name="Zou Y."/>
            <person name="Xue W."/>
            <person name="Luo G."/>
        </authorList>
    </citation>
    <scope>NUCLEOTIDE SEQUENCE [LARGE SCALE GENOMIC DNA]</scope>
    <source>
        <strain evidence="8 9">OF01-2LB</strain>
    </source>
</reference>
<evidence type="ECO:0000256" key="4">
    <source>
        <dbReference type="ARBA" id="ARBA00022827"/>
    </source>
</evidence>
<dbReference type="SMART" id="SM00450">
    <property type="entry name" value="RHOD"/>
    <property type="match status" value="1"/>
</dbReference>
<dbReference type="GO" id="GO:0016491">
    <property type="term" value="F:oxidoreductase activity"/>
    <property type="evidence" value="ECO:0007669"/>
    <property type="project" value="UniProtKB-KW"/>
</dbReference>
<dbReference type="InterPro" id="IPR001763">
    <property type="entry name" value="Rhodanese-like_dom"/>
</dbReference>
<dbReference type="RefSeq" id="WP_117442716.1">
    <property type="nucleotide sequence ID" value="NZ_JAJFEN010000030.1"/>
</dbReference>
<dbReference type="InterPro" id="IPR050260">
    <property type="entry name" value="FAD-bd_OxRdtase"/>
</dbReference>
<evidence type="ECO:0000256" key="1">
    <source>
        <dbReference type="ARBA" id="ARBA00001974"/>
    </source>
</evidence>
<dbReference type="Proteomes" id="UP000260025">
    <property type="component" value="Unassembled WGS sequence"/>
</dbReference>
<dbReference type="InterPro" id="IPR036873">
    <property type="entry name" value="Rhodanese-like_dom_sf"/>
</dbReference>
<dbReference type="Pfam" id="PF02852">
    <property type="entry name" value="Pyr_redox_dim"/>
    <property type="match status" value="1"/>
</dbReference>
<feature type="domain" description="Rhodanese" evidence="7">
    <location>
        <begin position="461"/>
        <end position="546"/>
    </location>
</feature>
<dbReference type="Pfam" id="PF07992">
    <property type="entry name" value="Pyr_redox_2"/>
    <property type="match status" value="1"/>
</dbReference>
<dbReference type="PRINTS" id="PR00411">
    <property type="entry name" value="PNDRDTASEI"/>
</dbReference>